<dbReference type="GO" id="GO:0005886">
    <property type="term" value="C:plasma membrane"/>
    <property type="evidence" value="ECO:0007669"/>
    <property type="project" value="TreeGrafter"/>
</dbReference>
<evidence type="ECO:0000256" key="3">
    <source>
        <dbReference type="ARBA" id="ARBA00023157"/>
    </source>
</evidence>
<name>A0A8W8MK66_MAGGI</name>
<dbReference type="PANTHER" id="PTHR11640">
    <property type="entry name" value="NEPHRIN"/>
    <property type="match status" value="1"/>
</dbReference>
<dbReference type="Gene3D" id="2.60.40.10">
    <property type="entry name" value="Immunoglobulins"/>
    <property type="match status" value="1"/>
</dbReference>
<dbReference type="InterPro" id="IPR007110">
    <property type="entry name" value="Ig-like_dom"/>
</dbReference>
<evidence type="ECO:0000256" key="4">
    <source>
        <dbReference type="ARBA" id="ARBA00023180"/>
    </source>
</evidence>
<organism evidence="8 9">
    <name type="scientific">Magallana gigas</name>
    <name type="common">Pacific oyster</name>
    <name type="synonym">Crassostrea gigas</name>
    <dbReference type="NCBI Taxonomy" id="29159"/>
    <lineage>
        <taxon>Eukaryota</taxon>
        <taxon>Metazoa</taxon>
        <taxon>Spiralia</taxon>
        <taxon>Lophotrochozoa</taxon>
        <taxon>Mollusca</taxon>
        <taxon>Bivalvia</taxon>
        <taxon>Autobranchia</taxon>
        <taxon>Pteriomorphia</taxon>
        <taxon>Ostreida</taxon>
        <taxon>Ostreoidea</taxon>
        <taxon>Ostreidae</taxon>
        <taxon>Magallana</taxon>
    </lineage>
</organism>
<protein>
    <recommendedName>
        <fullName evidence="7">Ig-like domain-containing protein</fullName>
    </recommendedName>
</protein>
<dbReference type="SUPFAM" id="SSF48726">
    <property type="entry name" value="Immunoglobulin"/>
    <property type="match status" value="1"/>
</dbReference>
<evidence type="ECO:0000259" key="7">
    <source>
        <dbReference type="PROSITE" id="PS50835"/>
    </source>
</evidence>
<sequence length="631" mass="70608">MQHLLSLCQILLGQVCFISGMLSHISTIFRTGDVTFNWTPSPRASFYDIKITRDKTEDRDWIRVQETKYTVRNSLLYDVIKIDFKAYGSMVENTMIYKVSKVQIQIGDPVNISWTAAFFPITGQYNVYHTYKVNKTIFQLQNEGILYGGHNVSNKYRYITRPYSSVNISFEIRHTTVDDAGYYAGGPTADSEWSGGGVLLIVSGKPMRPNIEGNLSIMVETFSNITCSSKSTSAPDYYTKLVTLTYTWFVNDTEIDGETNQTLSLKVTKGLVYNSYSCTATEEDLVSDQSNTVQINPLYGPEKVNITPKPSLNKYDQIEVRDGDFVGPFNCSADCNPACNITWQMKNSTGFYDVLSETGTLFQQVGIYMEMFCCVAKWVHDTTIYEIIKLDVQYIEEINLYLNDTLHSNADVSENTPLSIACFVDGNPAPTIRLSRGQGHTETNLEEKEGKWLNFTIESTQCSHTDIYKCTWTSAVFGSSYALFIINVLYVPQSPTNFTGNSYASGYVNLTWVSGFNGGPYQFFILSLYNGSIWAIVGNVSDPGIVYLASMENVVRAIVENVKMKPPATLLPEFVRMIARKTGFLLSVQTVVIAKMVNHNPRLPGLVLMDVTTGGQKSNAILKCAAMGRTF</sequence>
<dbReference type="GO" id="GO:0050839">
    <property type="term" value="F:cell adhesion molecule binding"/>
    <property type="evidence" value="ECO:0007669"/>
    <property type="project" value="TreeGrafter"/>
</dbReference>
<keyword evidence="4" id="KW-0325">Glycoprotein</keyword>
<keyword evidence="5" id="KW-0393">Immunoglobulin domain</keyword>
<dbReference type="GO" id="GO:0098609">
    <property type="term" value="P:cell-cell adhesion"/>
    <property type="evidence" value="ECO:0007669"/>
    <property type="project" value="TreeGrafter"/>
</dbReference>
<evidence type="ECO:0000256" key="6">
    <source>
        <dbReference type="SAM" id="SignalP"/>
    </source>
</evidence>
<accession>A0A8W8MK66</accession>
<keyword evidence="2" id="KW-0472">Membrane</keyword>
<dbReference type="GO" id="GO:0005911">
    <property type="term" value="C:cell-cell junction"/>
    <property type="evidence" value="ECO:0007669"/>
    <property type="project" value="TreeGrafter"/>
</dbReference>
<reference evidence="8" key="1">
    <citation type="submission" date="2022-08" db="UniProtKB">
        <authorList>
            <consortium name="EnsemblMetazoa"/>
        </authorList>
    </citation>
    <scope>IDENTIFICATION</scope>
    <source>
        <strain evidence="8">05x7-T-G4-1.051#20</strain>
    </source>
</reference>
<dbReference type="InterPro" id="IPR013783">
    <property type="entry name" value="Ig-like_fold"/>
</dbReference>
<feature type="domain" description="Ig-like" evidence="7">
    <location>
        <begin position="209"/>
        <end position="294"/>
    </location>
</feature>
<evidence type="ECO:0000256" key="2">
    <source>
        <dbReference type="ARBA" id="ARBA00023136"/>
    </source>
</evidence>
<dbReference type="PANTHER" id="PTHR11640:SF31">
    <property type="entry name" value="IRREGULAR CHIASM C-ROUGHEST PROTEIN-RELATED"/>
    <property type="match status" value="1"/>
</dbReference>
<dbReference type="InterPro" id="IPR036179">
    <property type="entry name" value="Ig-like_dom_sf"/>
</dbReference>
<proteinExistence type="predicted"/>
<dbReference type="InterPro" id="IPR051275">
    <property type="entry name" value="Cell_adhesion_signaling"/>
</dbReference>
<evidence type="ECO:0000256" key="1">
    <source>
        <dbReference type="ARBA" id="ARBA00004479"/>
    </source>
</evidence>
<keyword evidence="3" id="KW-1015">Disulfide bond</keyword>
<dbReference type="AlphaFoldDB" id="A0A8W8MK66"/>
<feature type="chain" id="PRO_5036467143" description="Ig-like domain-containing protein" evidence="6">
    <location>
        <begin position="24"/>
        <end position="631"/>
    </location>
</feature>
<keyword evidence="6" id="KW-0732">Signal</keyword>
<evidence type="ECO:0000313" key="8">
    <source>
        <dbReference type="EnsemblMetazoa" id="G33404.1:cds"/>
    </source>
</evidence>
<comment type="subcellular location">
    <subcellularLocation>
        <location evidence="1">Membrane</location>
        <topology evidence="1">Single-pass type I membrane protein</topology>
    </subcellularLocation>
</comment>
<evidence type="ECO:0000256" key="5">
    <source>
        <dbReference type="ARBA" id="ARBA00023319"/>
    </source>
</evidence>
<evidence type="ECO:0000313" key="9">
    <source>
        <dbReference type="Proteomes" id="UP000005408"/>
    </source>
</evidence>
<keyword evidence="9" id="KW-1185">Reference proteome</keyword>
<feature type="signal peptide" evidence="6">
    <location>
        <begin position="1"/>
        <end position="23"/>
    </location>
</feature>
<dbReference type="EnsemblMetazoa" id="G33404.1">
    <property type="protein sequence ID" value="G33404.1:cds"/>
    <property type="gene ID" value="G33404"/>
</dbReference>
<dbReference type="Proteomes" id="UP000005408">
    <property type="component" value="Unassembled WGS sequence"/>
</dbReference>
<dbReference type="PROSITE" id="PS50835">
    <property type="entry name" value="IG_LIKE"/>
    <property type="match status" value="1"/>
</dbReference>